<dbReference type="PANTHER" id="PTHR43166">
    <property type="entry name" value="AMINO ACID IMPORT ATP-BINDING PROTEIN"/>
    <property type="match status" value="1"/>
</dbReference>
<dbReference type="PANTHER" id="PTHR43166:SF9">
    <property type="entry name" value="GLUTAMATE_ASPARTATE IMPORT ATP-BINDING PROTEIN GLTL"/>
    <property type="match status" value="1"/>
</dbReference>
<evidence type="ECO:0000256" key="8">
    <source>
        <dbReference type="ARBA" id="ARBA00023136"/>
    </source>
</evidence>
<dbReference type="CDD" id="cd03262">
    <property type="entry name" value="ABC_HisP_GlnQ"/>
    <property type="match status" value="1"/>
</dbReference>
<dbReference type="InterPro" id="IPR003439">
    <property type="entry name" value="ABC_transporter-like_ATP-bd"/>
</dbReference>
<dbReference type="GO" id="GO:0005886">
    <property type="term" value="C:plasma membrane"/>
    <property type="evidence" value="ECO:0007669"/>
    <property type="project" value="UniProtKB-SubCell"/>
</dbReference>
<evidence type="ECO:0000256" key="4">
    <source>
        <dbReference type="ARBA" id="ARBA00022475"/>
    </source>
</evidence>
<dbReference type="GO" id="GO:0015424">
    <property type="term" value="F:ABC-type amino acid transporter activity"/>
    <property type="evidence" value="ECO:0007669"/>
    <property type="project" value="InterPro"/>
</dbReference>
<dbReference type="InterPro" id="IPR030679">
    <property type="entry name" value="ABC_ATPase_HisP-typ"/>
</dbReference>
<evidence type="ECO:0000256" key="6">
    <source>
        <dbReference type="ARBA" id="ARBA00022840"/>
    </source>
</evidence>
<dbReference type="Gene3D" id="3.40.50.300">
    <property type="entry name" value="P-loop containing nucleotide triphosphate hydrolases"/>
    <property type="match status" value="1"/>
</dbReference>
<dbReference type="InterPro" id="IPR003593">
    <property type="entry name" value="AAA+_ATPase"/>
</dbReference>
<evidence type="ECO:0000256" key="7">
    <source>
        <dbReference type="ARBA" id="ARBA00022970"/>
    </source>
</evidence>
<dbReference type="GO" id="GO:0016887">
    <property type="term" value="F:ATP hydrolysis activity"/>
    <property type="evidence" value="ECO:0007669"/>
    <property type="project" value="InterPro"/>
</dbReference>
<dbReference type="InterPro" id="IPR017871">
    <property type="entry name" value="ABC_transporter-like_CS"/>
</dbReference>
<keyword evidence="7" id="KW-0029">Amino-acid transport</keyword>
<evidence type="ECO:0000256" key="3">
    <source>
        <dbReference type="ARBA" id="ARBA00022448"/>
    </source>
</evidence>
<evidence type="ECO:0000313" key="11">
    <source>
        <dbReference type="Proteomes" id="UP000320048"/>
    </source>
</evidence>
<keyword evidence="4" id="KW-1003">Cell membrane</keyword>
<evidence type="ECO:0000256" key="1">
    <source>
        <dbReference type="ARBA" id="ARBA00004202"/>
    </source>
</evidence>
<dbReference type="PROSITE" id="PS00211">
    <property type="entry name" value="ABC_TRANSPORTER_1"/>
    <property type="match status" value="1"/>
</dbReference>
<keyword evidence="8" id="KW-0472">Membrane</keyword>
<dbReference type="Pfam" id="PF00005">
    <property type="entry name" value="ABC_tran"/>
    <property type="match status" value="1"/>
</dbReference>
<evidence type="ECO:0000313" key="10">
    <source>
        <dbReference type="EMBL" id="TMI77590.1"/>
    </source>
</evidence>
<dbReference type="PROSITE" id="PS50893">
    <property type="entry name" value="ABC_TRANSPORTER_2"/>
    <property type="match status" value="1"/>
</dbReference>
<dbReference type="EMBL" id="VBAO01000448">
    <property type="protein sequence ID" value="TMI77590.1"/>
    <property type="molecule type" value="Genomic_DNA"/>
</dbReference>
<dbReference type="InterPro" id="IPR050086">
    <property type="entry name" value="MetN_ABC_transporter-like"/>
</dbReference>
<comment type="caution">
    <text evidence="10">The sequence shown here is derived from an EMBL/GenBank/DDBJ whole genome shotgun (WGS) entry which is preliminary data.</text>
</comment>
<keyword evidence="5" id="KW-0547">Nucleotide-binding</keyword>
<comment type="similarity">
    <text evidence="2">Belongs to the ABC transporter superfamily.</text>
</comment>
<dbReference type="Proteomes" id="UP000320048">
    <property type="component" value="Unassembled WGS sequence"/>
</dbReference>
<evidence type="ECO:0000256" key="5">
    <source>
        <dbReference type="ARBA" id="ARBA00022741"/>
    </source>
</evidence>
<evidence type="ECO:0000256" key="2">
    <source>
        <dbReference type="ARBA" id="ARBA00005417"/>
    </source>
</evidence>
<reference evidence="10 11" key="1">
    <citation type="journal article" date="2019" name="Nat. Microbiol.">
        <title>Mediterranean grassland soil C-N compound turnover is dependent on rainfall and depth, and is mediated by genomically divergent microorganisms.</title>
        <authorList>
            <person name="Diamond S."/>
            <person name="Andeer P.F."/>
            <person name="Li Z."/>
            <person name="Crits-Christoph A."/>
            <person name="Burstein D."/>
            <person name="Anantharaman K."/>
            <person name="Lane K.R."/>
            <person name="Thomas B.C."/>
            <person name="Pan C."/>
            <person name="Northen T.R."/>
            <person name="Banfield J.F."/>
        </authorList>
    </citation>
    <scope>NUCLEOTIDE SEQUENCE [LARGE SCALE GENOMIC DNA]</scope>
    <source>
        <strain evidence="10">NP_7</strain>
    </source>
</reference>
<dbReference type="InterPro" id="IPR027417">
    <property type="entry name" value="P-loop_NTPase"/>
</dbReference>
<name>A0A537J220_9BACT</name>
<dbReference type="SMART" id="SM00382">
    <property type="entry name" value="AAA"/>
    <property type="match status" value="1"/>
</dbReference>
<dbReference type="SUPFAM" id="SSF52540">
    <property type="entry name" value="P-loop containing nucleoside triphosphate hydrolases"/>
    <property type="match status" value="1"/>
</dbReference>
<dbReference type="FunFam" id="3.40.50.300:FF:000020">
    <property type="entry name" value="Amino acid ABC transporter ATP-binding component"/>
    <property type="match status" value="1"/>
</dbReference>
<feature type="domain" description="ABC transporter" evidence="9">
    <location>
        <begin position="18"/>
        <end position="262"/>
    </location>
</feature>
<protein>
    <submittedName>
        <fullName evidence="10">Amino acid ABC transporter ATP-binding protein</fullName>
    </submittedName>
</protein>
<dbReference type="AlphaFoldDB" id="A0A537J220"/>
<gene>
    <name evidence="10" type="ORF">E6H04_13925</name>
</gene>
<comment type="subcellular location">
    <subcellularLocation>
        <location evidence="1">Cell membrane</location>
        <topology evidence="1">Peripheral membrane protein</topology>
    </subcellularLocation>
</comment>
<organism evidence="10 11">
    <name type="scientific">Candidatus Segetimicrobium genomatis</name>
    <dbReference type="NCBI Taxonomy" id="2569760"/>
    <lineage>
        <taxon>Bacteria</taxon>
        <taxon>Bacillati</taxon>
        <taxon>Candidatus Sysuimicrobiota</taxon>
        <taxon>Candidatus Sysuimicrobiia</taxon>
        <taxon>Candidatus Sysuimicrobiales</taxon>
        <taxon>Candidatus Segetimicrobiaceae</taxon>
        <taxon>Candidatus Segetimicrobium</taxon>
    </lineage>
</organism>
<proteinExistence type="inferred from homology"/>
<dbReference type="GO" id="GO:0005524">
    <property type="term" value="F:ATP binding"/>
    <property type="evidence" value="ECO:0007669"/>
    <property type="project" value="UniProtKB-KW"/>
</dbReference>
<keyword evidence="6 10" id="KW-0067">ATP-binding</keyword>
<keyword evidence="3" id="KW-0813">Transport</keyword>
<evidence type="ECO:0000259" key="9">
    <source>
        <dbReference type="PROSITE" id="PS50893"/>
    </source>
</evidence>
<sequence length="272" mass="30116">MDAEHRGPGTPPGPAPLLRIAGLHKRFGDLAVLKGIDLTVAAGEKLTIIGPSGSGKTTLLRCINHLEKPTQGHVYIEGELVGERMVDGRHVEMRDREIARLRTKVGMVFQRFYLFPHLTAIENIMVGPLRVLKMSKADARTLALELLKKVGLAHKCDVYPERLSGGQQQRVAIARTLAMRPKLMLFDEVTSALDPELIGEVLNVMRQLAAEGMTMIVVTHEMQFAEDVSDRVIFMDDGLVVEAGAPHKMFRAPDHPRTRAFLSAVLDRQAYS</sequence>
<accession>A0A537J220</accession>
<dbReference type="PIRSF" id="PIRSF039085">
    <property type="entry name" value="ABC_ATPase_HisP"/>
    <property type="match status" value="1"/>
</dbReference>